<reference evidence="3" key="1">
    <citation type="submission" date="2016-12" db="EMBL/GenBank/DDBJ databases">
        <authorList>
            <person name="Varghese N."/>
            <person name="Submissions S."/>
        </authorList>
    </citation>
    <scope>NUCLEOTIDE SEQUENCE [LARGE SCALE GENOMIC DNA]</scope>
    <source>
        <strain evidence="3">DSM 25035</strain>
    </source>
</reference>
<evidence type="ECO:0000313" key="2">
    <source>
        <dbReference type="EMBL" id="SHO62589.1"/>
    </source>
</evidence>
<dbReference type="Pfam" id="PF08818">
    <property type="entry name" value="DUF1801"/>
    <property type="match status" value="1"/>
</dbReference>
<sequence>MNQNQKVDFFFDKASKWKDCYQLLRKLVLETGLVEELKWGHPCYTLKGANVVLIHGFKEYCALLFHKGALLQDSHGMLIQQTKNVQAARQIRFSNFEEIESHQKQIKEYVFQAIEVEKAGLQVELKKTAEFEMVDEFKEILETDSNLKSAFESLTPGRQRAYLLYFSQAKQSKTRVSRIEKYTPAILEGKGLND</sequence>
<dbReference type="STRING" id="1073327.SAMN04488108_2178"/>
<dbReference type="PIRSF" id="PIRSF021308">
    <property type="entry name" value="UCP021308"/>
    <property type="match status" value="1"/>
</dbReference>
<dbReference type="OrthoDB" id="9800461at2"/>
<protein>
    <submittedName>
        <fullName evidence="2">Uncharacterized conserved protein YdeI, YjbR/CyaY-like superfamily, DUF1801 family</fullName>
    </submittedName>
</protein>
<name>A0A1M7ZCQ7_9BACT</name>
<proteinExistence type="predicted"/>
<keyword evidence="3" id="KW-1185">Reference proteome</keyword>
<dbReference type="InterPro" id="IPR016786">
    <property type="entry name" value="YdeI_bac"/>
</dbReference>
<dbReference type="AlphaFoldDB" id="A0A1M7ZCQ7"/>
<dbReference type="Gene3D" id="3.90.1150.200">
    <property type="match status" value="1"/>
</dbReference>
<dbReference type="EMBL" id="FRXN01000003">
    <property type="protein sequence ID" value="SHO62589.1"/>
    <property type="molecule type" value="Genomic_DNA"/>
</dbReference>
<dbReference type="SUPFAM" id="SSF159888">
    <property type="entry name" value="YdhG-like"/>
    <property type="match status" value="1"/>
</dbReference>
<evidence type="ECO:0000259" key="1">
    <source>
        <dbReference type="Pfam" id="PF08818"/>
    </source>
</evidence>
<accession>A0A1M7ZCQ7</accession>
<gene>
    <name evidence="2" type="ORF">SAMN04488108_2178</name>
</gene>
<dbReference type="RefSeq" id="WP_073571841.1">
    <property type="nucleotide sequence ID" value="NZ_FRXN01000003.1"/>
</dbReference>
<organism evidence="2 3">
    <name type="scientific">Algoriphagus zhangzhouensis</name>
    <dbReference type="NCBI Taxonomy" id="1073327"/>
    <lineage>
        <taxon>Bacteria</taxon>
        <taxon>Pseudomonadati</taxon>
        <taxon>Bacteroidota</taxon>
        <taxon>Cytophagia</taxon>
        <taxon>Cytophagales</taxon>
        <taxon>Cyclobacteriaceae</taxon>
        <taxon>Algoriphagus</taxon>
    </lineage>
</organism>
<feature type="domain" description="YdhG-like" evidence="1">
    <location>
        <begin position="17"/>
        <end position="114"/>
    </location>
</feature>
<dbReference type="Pfam" id="PF13376">
    <property type="entry name" value="OmdA"/>
    <property type="match status" value="1"/>
</dbReference>
<dbReference type="InterPro" id="IPR014922">
    <property type="entry name" value="YdhG-like"/>
</dbReference>
<evidence type="ECO:0000313" key="3">
    <source>
        <dbReference type="Proteomes" id="UP000184609"/>
    </source>
</evidence>
<dbReference type="Proteomes" id="UP000184609">
    <property type="component" value="Unassembled WGS sequence"/>
</dbReference>